<evidence type="ECO:0000256" key="1">
    <source>
        <dbReference type="SAM" id="Phobius"/>
    </source>
</evidence>
<dbReference type="AlphaFoldDB" id="A0A4Z0GUE3"/>
<evidence type="ECO:0000313" key="2">
    <source>
        <dbReference type="EMBL" id="TGB00749.1"/>
    </source>
</evidence>
<accession>A0A4Z0GUE3</accession>
<name>A0A4Z0GUE3_9BACI</name>
<keyword evidence="1" id="KW-0472">Membrane</keyword>
<dbReference type="STRING" id="192814.GCA_900166575_00281"/>
<feature type="transmembrane region" description="Helical" evidence="1">
    <location>
        <begin position="47"/>
        <end position="69"/>
    </location>
</feature>
<evidence type="ECO:0000313" key="3">
    <source>
        <dbReference type="Proteomes" id="UP000297982"/>
    </source>
</evidence>
<protein>
    <submittedName>
        <fullName evidence="2">Uncharacterized protein</fullName>
    </submittedName>
</protein>
<organism evidence="2 3">
    <name type="scientific">Halobacillus salinus</name>
    <dbReference type="NCBI Taxonomy" id="192814"/>
    <lineage>
        <taxon>Bacteria</taxon>
        <taxon>Bacillati</taxon>
        <taxon>Bacillota</taxon>
        <taxon>Bacilli</taxon>
        <taxon>Bacillales</taxon>
        <taxon>Bacillaceae</taxon>
        <taxon>Halobacillus</taxon>
    </lineage>
</organism>
<sequence length="175" mass="20226">MPEGNTLYISQKRALKAVLVTLYIGFIVTQLLRLEAVDRAAFPIFELLYGLFAAVVVALPLLLINYWTLFSRYRKSGRKEKWTWLAKGKATMVMASLVAMGAVFVYQTGDVTTYGTFEVEQKVREEDRYYILLADQRLSVTFNEYQLIEEGESYALGFRWNKNVPDRGELWTIVR</sequence>
<keyword evidence="1" id="KW-1133">Transmembrane helix</keyword>
<proteinExistence type="predicted"/>
<feature type="transmembrane region" description="Helical" evidence="1">
    <location>
        <begin position="14"/>
        <end position="32"/>
    </location>
</feature>
<reference evidence="2 3" key="1">
    <citation type="journal article" date="2003" name="Int. J. Syst. Evol. Microbiol.">
        <title>Halobacillus salinus sp. nov., isolated from a salt lake on the coast of the East Sea in Korea.</title>
        <authorList>
            <person name="Yoon J.H."/>
            <person name="Kang K.H."/>
            <person name="Park Y.H."/>
        </authorList>
    </citation>
    <scope>NUCLEOTIDE SEQUENCE [LARGE SCALE GENOMIC DNA]</scope>
    <source>
        <strain evidence="2 3">HSL-3</strain>
    </source>
</reference>
<keyword evidence="1" id="KW-0812">Transmembrane</keyword>
<dbReference type="Proteomes" id="UP000297982">
    <property type="component" value="Unassembled WGS sequence"/>
</dbReference>
<comment type="caution">
    <text evidence="2">The sequence shown here is derived from an EMBL/GenBank/DDBJ whole genome shotgun (WGS) entry which is preliminary data.</text>
</comment>
<feature type="transmembrane region" description="Helical" evidence="1">
    <location>
        <begin position="90"/>
        <end position="109"/>
    </location>
</feature>
<gene>
    <name evidence="2" type="ORF">E4663_19225</name>
</gene>
<dbReference type="EMBL" id="SRJC01000011">
    <property type="protein sequence ID" value="TGB00749.1"/>
    <property type="molecule type" value="Genomic_DNA"/>
</dbReference>
<dbReference type="RefSeq" id="WP_135328795.1">
    <property type="nucleotide sequence ID" value="NZ_SRJC01000011.1"/>
</dbReference>
<keyword evidence="3" id="KW-1185">Reference proteome</keyword>